<dbReference type="EMBL" id="AP026074">
    <property type="protein sequence ID" value="BDM74543.1"/>
    <property type="molecule type" value="Genomic_DNA"/>
</dbReference>
<evidence type="ECO:0000256" key="1">
    <source>
        <dbReference type="ARBA" id="ARBA00022723"/>
    </source>
</evidence>
<dbReference type="InterPro" id="IPR011051">
    <property type="entry name" value="RmlC_Cupin_sf"/>
</dbReference>
<dbReference type="InterPro" id="IPR051610">
    <property type="entry name" value="GPI/OXD"/>
</dbReference>
<dbReference type="InterPro" id="IPR013096">
    <property type="entry name" value="Cupin_2"/>
</dbReference>
<dbReference type="Pfam" id="PF07883">
    <property type="entry name" value="Cupin_2"/>
    <property type="match status" value="1"/>
</dbReference>
<dbReference type="PANTHER" id="PTHR35848">
    <property type="entry name" value="OXALATE-BINDING PROTEIN"/>
    <property type="match status" value="1"/>
</dbReference>
<proteinExistence type="predicted"/>
<dbReference type="Proteomes" id="UP001059597">
    <property type="component" value="Plasmid SNP1"/>
</dbReference>
<keyword evidence="3" id="KW-0614">Plasmid</keyword>
<evidence type="ECO:0000313" key="3">
    <source>
        <dbReference type="EMBL" id="BDM74543.1"/>
    </source>
</evidence>
<dbReference type="InterPro" id="IPR014710">
    <property type="entry name" value="RmlC-like_jellyroll"/>
</dbReference>
<dbReference type="SUPFAM" id="SSF51182">
    <property type="entry name" value="RmlC-like cupins"/>
    <property type="match status" value="1"/>
</dbReference>
<sequence>MSSTPIQRRADAPTTQEYGCDFRRILPWGSTGPSDTGMGVCTVAPGTTTTPHSHADHEHFYVVSGTGLLHLDGESTAIGPGDAFVVDSHRRHHFENASAGEELEMVSVWSMGSFGAAP</sequence>
<dbReference type="Gene3D" id="2.60.120.10">
    <property type="entry name" value="Jelly Rolls"/>
    <property type="match status" value="1"/>
</dbReference>
<keyword evidence="1" id="KW-0479">Metal-binding</keyword>
<protein>
    <recommendedName>
        <fullName evidence="2">Cupin type-2 domain-containing protein</fullName>
    </recommendedName>
</protein>
<dbReference type="PANTHER" id="PTHR35848:SF6">
    <property type="entry name" value="CUPIN TYPE-2 DOMAIN-CONTAINING PROTEIN"/>
    <property type="match status" value="1"/>
</dbReference>
<reference evidence="3" key="1">
    <citation type="submission" date="2022-06" db="EMBL/GenBank/DDBJ databases">
        <title>Complete genome sequence of Streptomyces nigrescens HEK616.</title>
        <authorList>
            <person name="Asamizu S."/>
            <person name="Onaka H."/>
        </authorList>
    </citation>
    <scope>NUCLEOTIDE SEQUENCE</scope>
    <source>
        <strain evidence="3">HEK616</strain>
        <plasmid evidence="3">SNP1</plasmid>
    </source>
</reference>
<evidence type="ECO:0000313" key="4">
    <source>
        <dbReference type="Proteomes" id="UP001059597"/>
    </source>
</evidence>
<keyword evidence="4" id="KW-1185">Reference proteome</keyword>
<name>A0ABM8A7P1_STRNI</name>
<evidence type="ECO:0000259" key="2">
    <source>
        <dbReference type="Pfam" id="PF07883"/>
    </source>
</evidence>
<geneLocation type="plasmid" evidence="3 4">
    <name>SNP1</name>
</geneLocation>
<organism evidence="3 4">
    <name type="scientific">Streptomyces nigrescens</name>
    <dbReference type="NCBI Taxonomy" id="1920"/>
    <lineage>
        <taxon>Bacteria</taxon>
        <taxon>Bacillati</taxon>
        <taxon>Actinomycetota</taxon>
        <taxon>Actinomycetes</taxon>
        <taxon>Kitasatosporales</taxon>
        <taxon>Streptomycetaceae</taxon>
        <taxon>Streptomyces</taxon>
    </lineage>
</organism>
<gene>
    <name evidence="3" type="ORF">HEK616_80300</name>
</gene>
<accession>A0ABM8A7P1</accession>
<dbReference type="RefSeq" id="WP_261958063.1">
    <property type="nucleotide sequence ID" value="NZ_AP026074.1"/>
</dbReference>
<feature type="domain" description="Cupin type-2" evidence="2">
    <location>
        <begin position="40"/>
        <end position="109"/>
    </location>
</feature>